<reference evidence="5" key="1">
    <citation type="submission" date="2018-06" db="EMBL/GenBank/DDBJ databases">
        <authorList>
            <person name="Khan S.A."/>
        </authorList>
    </citation>
    <scope>NUCLEOTIDE SEQUENCE [LARGE SCALE GENOMIC DNA]</scope>
    <source>
        <strain evidence="5">DB-1506</strain>
    </source>
</reference>
<dbReference type="AlphaFoldDB" id="A0A327M5N7"/>
<feature type="signal peptide" evidence="2">
    <location>
        <begin position="1"/>
        <end position="27"/>
    </location>
</feature>
<dbReference type="InterPro" id="IPR005183">
    <property type="entry name" value="DUF305_CopM-like"/>
</dbReference>
<feature type="domain" description="DUF305" evidence="3">
    <location>
        <begin position="56"/>
        <end position="216"/>
    </location>
</feature>
<dbReference type="Proteomes" id="UP000249065">
    <property type="component" value="Unassembled WGS sequence"/>
</dbReference>
<evidence type="ECO:0000256" key="1">
    <source>
        <dbReference type="SAM" id="MobiDB-lite"/>
    </source>
</evidence>
<dbReference type="OrthoDB" id="517560at2"/>
<name>A0A327M5N7_9PROT</name>
<dbReference type="PANTHER" id="PTHR36933:SF1">
    <property type="entry name" value="SLL0788 PROTEIN"/>
    <property type="match status" value="1"/>
</dbReference>
<accession>A0A327M5N7</accession>
<evidence type="ECO:0000313" key="4">
    <source>
        <dbReference type="EMBL" id="RAI57634.1"/>
    </source>
</evidence>
<dbReference type="Gene3D" id="1.20.1260.10">
    <property type="match status" value="1"/>
</dbReference>
<proteinExistence type="predicted"/>
<keyword evidence="2" id="KW-0732">Signal</keyword>
<feature type="region of interest" description="Disordered" evidence="1">
    <location>
        <begin position="236"/>
        <end position="271"/>
    </location>
</feature>
<evidence type="ECO:0000256" key="2">
    <source>
        <dbReference type="SAM" id="SignalP"/>
    </source>
</evidence>
<organism evidence="4 5">
    <name type="scientific">Roseicella frigidaeris</name>
    <dbReference type="NCBI Taxonomy" id="2230885"/>
    <lineage>
        <taxon>Bacteria</taxon>
        <taxon>Pseudomonadati</taxon>
        <taxon>Pseudomonadota</taxon>
        <taxon>Alphaproteobacteria</taxon>
        <taxon>Acetobacterales</taxon>
        <taxon>Roseomonadaceae</taxon>
        <taxon>Roseicella</taxon>
    </lineage>
</organism>
<dbReference type="EMBL" id="QLIX01000015">
    <property type="protein sequence ID" value="RAI57634.1"/>
    <property type="molecule type" value="Genomic_DNA"/>
</dbReference>
<evidence type="ECO:0000313" key="5">
    <source>
        <dbReference type="Proteomes" id="UP000249065"/>
    </source>
</evidence>
<dbReference type="PANTHER" id="PTHR36933">
    <property type="entry name" value="SLL0788 PROTEIN"/>
    <property type="match status" value="1"/>
</dbReference>
<evidence type="ECO:0000259" key="3">
    <source>
        <dbReference type="Pfam" id="PF03713"/>
    </source>
</evidence>
<protein>
    <submittedName>
        <fullName evidence="4">DUF305 domain-containing protein</fullName>
    </submittedName>
</protein>
<dbReference type="RefSeq" id="WP_111471199.1">
    <property type="nucleotide sequence ID" value="NZ_QLIX01000015.1"/>
</dbReference>
<feature type="chain" id="PRO_5016307852" evidence="2">
    <location>
        <begin position="28"/>
        <end position="271"/>
    </location>
</feature>
<comment type="caution">
    <text evidence="4">The sequence shown here is derived from an EMBL/GenBank/DDBJ whole genome shotgun (WGS) entry which is preliminary data.</text>
</comment>
<dbReference type="Pfam" id="PF03713">
    <property type="entry name" value="DUF305"/>
    <property type="match status" value="1"/>
</dbReference>
<gene>
    <name evidence="4" type="ORF">DOO78_17715</name>
</gene>
<sequence>MTRLPPALRAAALLLALAPAAAGPARAAIEDGYDPAAAPVPSTWYVPADPAAQQADRAYVAGMRPHHAGALSMSRDYLADPGAGSPLLQALARGIIRNQQFEIGLLDEVARNLDRPPLRLDLGLLALRLQPAATEGMAQLQRFLRSPMPGPLTAATGPVTARDVQFAKAMILHHQAAVTMARGYLGDPAARNGFLALLNTDIVTDQTQEITLMRRVVAAYPGDAAAVAVPPGMVHGMEGMQRGGDPRAGQAGPGRDGAPDPQAGHRHGHPH</sequence>
<dbReference type="InterPro" id="IPR012347">
    <property type="entry name" value="Ferritin-like"/>
</dbReference>
<keyword evidence="5" id="KW-1185">Reference proteome</keyword>